<evidence type="ECO:0000313" key="1">
    <source>
        <dbReference type="EMBL" id="KAB0401192.1"/>
    </source>
</evidence>
<comment type="caution">
    <text evidence="1">The sequence shown here is derived from an EMBL/GenBank/DDBJ whole genome shotgun (WGS) entry which is preliminary data.</text>
</comment>
<organism evidence="1 2">
    <name type="scientific">Balaenoptera physalus</name>
    <name type="common">Fin whale</name>
    <name type="synonym">Balaena physalus</name>
    <dbReference type="NCBI Taxonomy" id="9770"/>
    <lineage>
        <taxon>Eukaryota</taxon>
        <taxon>Metazoa</taxon>
        <taxon>Chordata</taxon>
        <taxon>Craniata</taxon>
        <taxon>Vertebrata</taxon>
        <taxon>Euteleostomi</taxon>
        <taxon>Mammalia</taxon>
        <taxon>Eutheria</taxon>
        <taxon>Laurasiatheria</taxon>
        <taxon>Artiodactyla</taxon>
        <taxon>Whippomorpha</taxon>
        <taxon>Cetacea</taxon>
        <taxon>Mysticeti</taxon>
        <taxon>Balaenopteridae</taxon>
        <taxon>Balaenoptera</taxon>
    </lineage>
</organism>
<dbReference type="AlphaFoldDB" id="A0A6A1PZ28"/>
<feature type="non-terminal residue" evidence="1">
    <location>
        <position position="1"/>
    </location>
</feature>
<dbReference type="EMBL" id="SGJD01001252">
    <property type="protein sequence ID" value="KAB0401192.1"/>
    <property type="molecule type" value="Genomic_DNA"/>
</dbReference>
<gene>
    <name evidence="1" type="ORF">E2I00_002984</name>
</gene>
<proteinExistence type="predicted"/>
<feature type="non-terminal residue" evidence="1">
    <location>
        <position position="73"/>
    </location>
</feature>
<protein>
    <submittedName>
        <fullName evidence="1">Uncharacterized protein</fullName>
    </submittedName>
</protein>
<sequence length="73" mass="8165">YRRPASRSLRGAVGERELLCWKRPPDWTSLETKLSPSWDLASAISSPSYKDQLITVLAELSPFLTVFGLDDGL</sequence>
<dbReference type="Proteomes" id="UP000437017">
    <property type="component" value="Unassembled WGS sequence"/>
</dbReference>
<evidence type="ECO:0000313" key="2">
    <source>
        <dbReference type="Proteomes" id="UP000437017"/>
    </source>
</evidence>
<accession>A0A6A1PZ28</accession>
<name>A0A6A1PZ28_BALPH</name>
<reference evidence="1 2" key="1">
    <citation type="journal article" date="2019" name="PLoS ONE">
        <title>Genomic analyses reveal an absence of contemporary introgressive admixture between fin whales and blue whales, despite known hybrids.</title>
        <authorList>
            <person name="Westbury M.V."/>
            <person name="Petersen B."/>
            <person name="Lorenzen E.D."/>
        </authorList>
    </citation>
    <scope>NUCLEOTIDE SEQUENCE [LARGE SCALE GENOMIC DNA]</scope>
    <source>
        <strain evidence="1">FinWhale-01</strain>
    </source>
</reference>
<keyword evidence="2" id="KW-1185">Reference proteome</keyword>
<dbReference type="OrthoDB" id="9808497at2759"/>